<dbReference type="AlphaFoldDB" id="A0A8T3AFB3"/>
<evidence type="ECO:0000313" key="2">
    <source>
        <dbReference type="EMBL" id="KAI0495007.1"/>
    </source>
</evidence>
<organism evidence="2 3">
    <name type="scientific">Dendrobium nobile</name>
    <name type="common">Orchid</name>
    <dbReference type="NCBI Taxonomy" id="94219"/>
    <lineage>
        <taxon>Eukaryota</taxon>
        <taxon>Viridiplantae</taxon>
        <taxon>Streptophyta</taxon>
        <taxon>Embryophyta</taxon>
        <taxon>Tracheophyta</taxon>
        <taxon>Spermatophyta</taxon>
        <taxon>Magnoliopsida</taxon>
        <taxon>Liliopsida</taxon>
        <taxon>Asparagales</taxon>
        <taxon>Orchidaceae</taxon>
        <taxon>Epidendroideae</taxon>
        <taxon>Malaxideae</taxon>
        <taxon>Dendrobiinae</taxon>
        <taxon>Dendrobium</taxon>
    </lineage>
</organism>
<keyword evidence="1" id="KW-0812">Transmembrane</keyword>
<protein>
    <submittedName>
        <fullName evidence="2">Uncharacterized protein</fullName>
    </submittedName>
</protein>
<keyword evidence="1" id="KW-0472">Membrane</keyword>
<comment type="caution">
    <text evidence="2">The sequence shown here is derived from an EMBL/GenBank/DDBJ whole genome shotgun (WGS) entry which is preliminary data.</text>
</comment>
<sequence length="49" mass="5501">MPHAQINLLTIFSTVSGLRGAKHILTVPFSLYSFPVFFIFFSCMAKYTG</sequence>
<dbReference type="EMBL" id="JAGYWB010000017">
    <property type="protein sequence ID" value="KAI0495007.1"/>
    <property type="molecule type" value="Genomic_DNA"/>
</dbReference>
<reference evidence="2" key="1">
    <citation type="journal article" date="2022" name="Front. Genet.">
        <title>Chromosome-Scale Assembly of the Dendrobium nobile Genome Provides Insights Into the Molecular Mechanism of the Biosynthesis of the Medicinal Active Ingredient of Dendrobium.</title>
        <authorList>
            <person name="Xu Q."/>
            <person name="Niu S.-C."/>
            <person name="Li K.-L."/>
            <person name="Zheng P.-J."/>
            <person name="Zhang X.-J."/>
            <person name="Jia Y."/>
            <person name="Liu Y."/>
            <person name="Niu Y.-X."/>
            <person name="Yu L.-H."/>
            <person name="Chen D.-F."/>
            <person name="Zhang G.-Q."/>
        </authorList>
    </citation>
    <scope>NUCLEOTIDE SEQUENCE</scope>
    <source>
        <tissue evidence="2">Leaf</tissue>
    </source>
</reference>
<gene>
    <name evidence="2" type="ORF">KFK09_025154</name>
</gene>
<name>A0A8T3AFB3_DENNO</name>
<feature type="transmembrane region" description="Helical" evidence="1">
    <location>
        <begin position="30"/>
        <end position="48"/>
    </location>
</feature>
<keyword evidence="1" id="KW-1133">Transmembrane helix</keyword>
<proteinExistence type="predicted"/>
<evidence type="ECO:0000256" key="1">
    <source>
        <dbReference type="SAM" id="Phobius"/>
    </source>
</evidence>
<dbReference type="Proteomes" id="UP000829196">
    <property type="component" value="Unassembled WGS sequence"/>
</dbReference>
<keyword evidence="3" id="KW-1185">Reference proteome</keyword>
<evidence type="ECO:0000313" key="3">
    <source>
        <dbReference type="Proteomes" id="UP000829196"/>
    </source>
</evidence>
<accession>A0A8T3AFB3</accession>